<dbReference type="Proteomes" id="UP000032180">
    <property type="component" value="Chromosome 3"/>
</dbReference>
<proteinExistence type="predicted"/>
<reference evidence="1" key="3">
    <citation type="submission" date="2015-04" db="UniProtKB">
        <authorList>
            <consortium name="EnsemblPlants"/>
        </authorList>
    </citation>
    <scope>IDENTIFICATION</scope>
</reference>
<dbReference type="EnsemblPlants" id="LPERR03G30280.7">
    <property type="protein sequence ID" value="LPERR03G30280.7"/>
    <property type="gene ID" value="LPERR03G30280"/>
</dbReference>
<name>A0A0D9VZM9_9ORYZ</name>
<protein>
    <submittedName>
        <fullName evidence="1">Uncharacterized protein</fullName>
    </submittedName>
</protein>
<accession>A0A0D9VZM9</accession>
<dbReference type="HOGENOM" id="CLU_2945013_0_0_1"/>
<reference evidence="1 2" key="1">
    <citation type="submission" date="2012-08" db="EMBL/GenBank/DDBJ databases">
        <title>Oryza genome evolution.</title>
        <authorList>
            <person name="Wing R.A."/>
        </authorList>
    </citation>
    <scope>NUCLEOTIDE SEQUENCE</scope>
</reference>
<dbReference type="Gramene" id="LPERR03G30280.7">
    <property type="protein sequence ID" value="LPERR03G30280.7"/>
    <property type="gene ID" value="LPERR03G30280"/>
</dbReference>
<evidence type="ECO:0000313" key="1">
    <source>
        <dbReference type="EnsemblPlants" id="LPERR03G30280.7"/>
    </source>
</evidence>
<keyword evidence="2" id="KW-1185">Reference proteome</keyword>
<evidence type="ECO:0000313" key="2">
    <source>
        <dbReference type="Proteomes" id="UP000032180"/>
    </source>
</evidence>
<organism evidence="1 2">
    <name type="scientific">Leersia perrieri</name>
    <dbReference type="NCBI Taxonomy" id="77586"/>
    <lineage>
        <taxon>Eukaryota</taxon>
        <taxon>Viridiplantae</taxon>
        <taxon>Streptophyta</taxon>
        <taxon>Embryophyta</taxon>
        <taxon>Tracheophyta</taxon>
        <taxon>Spermatophyta</taxon>
        <taxon>Magnoliopsida</taxon>
        <taxon>Liliopsida</taxon>
        <taxon>Poales</taxon>
        <taxon>Poaceae</taxon>
        <taxon>BOP clade</taxon>
        <taxon>Oryzoideae</taxon>
        <taxon>Oryzeae</taxon>
        <taxon>Oryzinae</taxon>
        <taxon>Leersia</taxon>
    </lineage>
</organism>
<dbReference type="AlphaFoldDB" id="A0A0D9VZM9"/>
<reference evidence="2" key="2">
    <citation type="submission" date="2013-12" db="EMBL/GenBank/DDBJ databases">
        <authorList>
            <person name="Yu Y."/>
            <person name="Lee S."/>
            <person name="de Baynast K."/>
            <person name="Wissotski M."/>
            <person name="Liu L."/>
            <person name="Talag J."/>
            <person name="Goicoechea J."/>
            <person name="Angelova A."/>
            <person name="Jetty R."/>
            <person name="Kudrna D."/>
            <person name="Golser W."/>
            <person name="Rivera L."/>
            <person name="Zhang J."/>
            <person name="Wing R."/>
        </authorList>
    </citation>
    <scope>NUCLEOTIDE SEQUENCE</scope>
</reference>
<sequence>MEADSTQELVALTASAGFSAEGDRDRQVWQGEDEDHVRGSPLALGLVAAPGPTALVAHEA</sequence>